<sequence>MAALIYRGQQNDPSKVKLLPWSRPLPQPLPTAADSSHKVLDLDKATKSDADPSAKSANGNVCNTSGCVLAAAEILKNMDKTVDPCEDFYSFACGGFETRNVIPDDQSSVTFSLISDEVTEQLRSLIERPIKETDAEPFKLVKKLFQSCLNNKNRAEEVGLAPLKEVLDQFGGWPVVVGDSWNDRTFVWTDMIYKFHVAGYSIDYFGDFSVTTDLKNSTSRIIDVNNHSRPIISSPAENEWQLNQATLGLSQEYLIKGLGDKDVKAYLDYQVGLATLLGADKDSATKQQTEALEFEIKLANINLPREERRDANKLYNPLTIKELSLKVPEIPWLV</sequence>
<protein>
    <recommendedName>
        <fullName evidence="3">Peptidase M13 N-terminal domain-containing protein</fullName>
    </recommendedName>
</protein>
<dbReference type="OMA" id="PPEAIHN"/>
<evidence type="ECO:0000256" key="1">
    <source>
        <dbReference type="ARBA" id="ARBA00007357"/>
    </source>
</evidence>
<dbReference type="OrthoDB" id="6359983at2759"/>
<dbReference type="HOGENOM" id="CLU_060001_0_0_1"/>
<dbReference type="GO" id="GO:0004222">
    <property type="term" value="F:metalloendopeptidase activity"/>
    <property type="evidence" value="ECO:0007669"/>
    <property type="project" value="InterPro"/>
</dbReference>
<dbReference type="InterPro" id="IPR024079">
    <property type="entry name" value="MetalloPept_cat_dom_sf"/>
</dbReference>
<name>E9HW40_DAPPU</name>
<proteinExistence type="inferred from homology"/>
<dbReference type="Gene3D" id="1.10.1380.10">
    <property type="entry name" value="Neutral endopeptidase , domain2"/>
    <property type="match status" value="1"/>
</dbReference>
<dbReference type="AlphaFoldDB" id="E9HW40"/>
<dbReference type="InterPro" id="IPR000718">
    <property type="entry name" value="Peptidase_M13"/>
</dbReference>
<dbReference type="STRING" id="6669.E9HW40"/>
<dbReference type="KEGG" id="dpx:DAPPUDRAFT_267160"/>
<evidence type="ECO:0000313" key="5">
    <source>
        <dbReference type="Proteomes" id="UP000000305"/>
    </source>
</evidence>
<dbReference type="Gene3D" id="3.40.390.10">
    <property type="entry name" value="Collagenase (Catalytic Domain)"/>
    <property type="match status" value="1"/>
</dbReference>
<reference evidence="4 5" key="1">
    <citation type="journal article" date="2011" name="Science">
        <title>The ecoresponsive genome of Daphnia pulex.</title>
        <authorList>
            <person name="Colbourne J.K."/>
            <person name="Pfrender M.E."/>
            <person name="Gilbert D."/>
            <person name="Thomas W.K."/>
            <person name="Tucker A."/>
            <person name="Oakley T.H."/>
            <person name="Tokishita S."/>
            <person name="Aerts A."/>
            <person name="Arnold G.J."/>
            <person name="Basu M.K."/>
            <person name="Bauer D.J."/>
            <person name="Caceres C.E."/>
            <person name="Carmel L."/>
            <person name="Casola C."/>
            <person name="Choi J.H."/>
            <person name="Detter J.C."/>
            <person name="Dong Q."/>
            <person name="Dusheyko S."/>
            <person name="Eads B.D."/>
            <person name="Frohlich T."/>
            <person name="Geiler-Samerotte K.A."/>
            <person name="Gerlach D."/>
            <person name="Hatcher P."/>
            <person name="Jogdeo S."/>
            <person name="Krijgsveld J."/>
            <person name="Kriventseva E.V."/>
            <person name="Kultz D."/>
            <person name="Laforsch C."/>
            <person name="Lindquist E."/>
            <person name="Lopez J."/>
            <person name="Manak J.R."/>
            <person name="Muller J."/>
            <person name="Pangilinan J."/>
            <person name="Patwardhan R.P."/>
            <person name="Pitluck S."/>
            <person name="Pritham E.J."/>
            <person name="Rechtsteiner A."/>
            <person name="Rho M."/>
            <person name="Rogozin I.B."/>
            <person name="Sakarya O."/>
            <person name="Salamov A."/>
            <person name="Schaack S."/>
            <person name="Shapiro H."/>
            <person name="Shiga Y."/>
            <person name="Skalitzky C."/>
            <person name="Smith Z."/>
            <person name="Souvorov A."/>
            <person name="Sung W."/>
            <person name="Tang Z."/>
            <person name="Tsuchiya D."/>
            <person name="Tu H."/>
            <person name="Vos H."/>
            <person name="Wang M."/>
            <person name="Wolf Y.I."/>
            <person name="Yamagata H."/>
            <person name="Yamada T."/>
            <person name="Ye Y."/>
            <person name="Shaw J.R."/>
            <person name="Andrews J."/>
            <person name="Crease T.J."/>
            <person name="Tang H."/>
            <person name="Lucas S.M."/>
            <person name="Robertson H.M."/>
            <person name="Bork P."/>
            <person name="Koonin E.V."/>
            <person name="Zdobnov E.M."/>
            <person name="Grigoriev I.V."/>
            <person name="Lynch M."/>
            <person name="Boore J.L."/>
        </authorList>
    </citation>
    <scope>NUCLEOTIDE SEQUENCE [LARGE SCALE GENOMIC DNA]</scope>
</reference>
<accession>E9HW40</accession>
<feature type="domain" description="Peptidase M13 N-terminal" evidence="3">
    <location>
        <begin position="84"/>
        <end position="333"/>
    </location>
</feature>
<organism evidence="4 5">
    <name type="scientific">Daphnia pulex</name>
    <name type="common">Water flea</name>
    <dbReference type="NCBI Taxonomy" id="6669"/>
    <lineage>
        <taxon>Eukaryota</taxon>
        <taxon>Metazoa</taxon>
        <taxon>Ecdysozoa</taxon>
        <taxon>Arthropoda</taxon>
        <taxon>Crustacea</taxon>
        <taxon>Branchiopoda</taxon>
        <taxon>Diplostraca</taxon>
        <taxon>Cladocera</taxon>
        <taxon>Anomopoda</taxon>
        <taxon>Daphniidae</taxon>
        <taxon>Daphnia</taxon>
    </lineage>
</organism>
<dbReference type="PhylomeDB" id="E9HW40"/>
<dbReference type="EMBL" id="GL732890">
    <property type="protein sequence ID" value="EFX64034.1"/>
    <property type="molecule type" value="Genomic_DNA"/>
</dbReference>
<dbReference type="PANTHER" id="PTHR11733:SF224">
    <property type="entry name" value="NEPRILYSIN-2"/>
    <property type="match status" value="1"/>
</dbReference>
<feature type="region of interest" description="Disordered" evidence="2">
    <location>
        <begin position="14"/>
        <end position="37"/>
    </location>
</feature>
<evidence type="ECO:0000313" key="4">
    <source>
        <dbReference type="EMBL" id="EFX64034.1"/>
    </source>
</evidence>
<dbReference type="InterPro" id="IPR008753">
    <property type="entry name" value="Peptidase_M13_N"/>
</dbReference>
<gene>
    <name evidence="4" type="ORF">DAPPUDRAFT_267160</name>
</gene>
<dbReference type="eggNOG" id="KOG3624">
    <property type="taxonomic scope" value="Eukaryota"/>
</dbReference>
<dbReference type="Pfam" id="PF05649">
    <property type="entry name" value="Peptidase_M13_N"/>
    <property type="match status" value="1"/>
</dbReference>
<dbReference type="Proteomes" id="UP000000305">
    <property type="component" value="Unassembled WGS sequence"/>
</dbReference>
<dbReference type="PANTHER" id="PTHR11733">
    <property type="entry name" value="ZINC METALLOPROTEASE FAMILY M13 NEPRILYSIN-RELATED"/>
    <property type="match status" value="1"/>
</dbReference>
<dbReference type="SUPFAM" id="SSF55486">
    <property type="entry name" value="Metalloproteases ('zincins'), catalytic domain"/>
    <property type="match status" value="1"/>
</dbReference>
<evidence type="ECO:0000259" key="3">
    <source>
        <dbReference type="Pfam" id="PF05649"/>
    </source>
</evidence>
<dbReference type="InParanoid" id="E9HW40"/>
<dbReference type="InterPro" id="IPR042089">
    <property type="entry name" value="Peptidase_M13_dom_2"/>
</dbReference>
<dbReference type="PROSITE" id="PS51885">
    <property type="entry name" value="NEPRILYSIN"/>
    <property type="match status" value="1"/>
</dbReference>
<evidence type="ECO:0000256" key="2">
    <source>
        <dbReference type="SAM" id="MobiDB-lite"/>
    </source>
</evidence>
<keyword evidence="5" id="KW-1185">Reference proteome</keyword>
<comment type="similarity">
    <text evidence="1">Belongs to the peptidase M13 family.</text>
</comment>
<dbReference type="GO" id="GO:0006508">
    <property type="term" value="P:proteolysis"/>
    <property type="evidence" value="ECO:0007669"/>
    <property type="project" value="InterPro"/>
</dbReference>